<comment type="similarity">
    <text evidence="1">Belongs to the proteasome subunit S3 family.</text>
</comment>
<dbReference type="InterPro" id="IPR013586">
    <property type="entry name" value="PSMD3_C"/>
</dbReference>
<evidence type="ECO:0000259" key="4">
    <source>
        <dbReference type="PROSITE" id="PS50250"/>
    </source>
</evidence>
<dbReference type="PANTHER" id="PTHR10758">
    <property type="entry name" value="26S PROTEASOME NON-ATPASE REGULATORY SUBUNIT 3/COP9 SIGNALOSOME COMPLEX SUBUNIT 3"/>
    <property type="match status" value="1"/>
</dbReference>
<keyword evidence="3" id="KW-0812">Transmembrane</keyword>
<dbReference type="InterPro" id="IPR041966">
    <property type="entry name" value="LOTUS-like"/>
</dbReference>
<evidence type="ECO:0000313" key="5">
    <source>
        <dbReference type="Proteomes" id="UP000095280"/>
    </source>
</evidence>
<evidence type="ECO:0000256" key="1">
    <source>
        <dbReference type="ARBA" id="ARBA00007912"/>
    </source>
</evidence>
<dbReference type="InterPro" id="IPR029052">
    <property type="entry name" value="Metallo-depent_PP-like"/>
</dbReference>
<sequence length="874" mass="97278">LDSAEEAEYVAAKAIRDGVIEATIDHKAGTLSSRETADLYGTAEPADQFQQRINFCLQVREQSVRAMRYPPKKYTEDLESAEERREREAAELETAKEMSEDVSEWTFLILCNHQLMRDYRQLASANLDPQGYPNLTAYLRSIPEVVRLSNVNGEVVCHGVGSERSSHIEALISKQRSKKKKRPSARGGRGSRGNSLLGSGSSASLRGRSSMSSASSSERRPPVQSRLGPSPPRSRQRSEAFEEPLKQRTQNLSISSPAPDPSDYADLLAVTRSLIQPRGTERNYFWRKAAEQSGTALPAQCQTLEASLVAEGALRVEDMLGRMMYYPGDPTRRLLKLLLLPLPLSQDQLTIEPEVDEWGFEVASEVASEAAEPAESDADEEADAFLDVGGLIDGQQFTALRFGSDGSRFVWLYTLDSQLEAVPETVMKETTVLLWSPGFIQLFDKPGPPMEVPIFRLRRFHSELIDHLTSAQLGLVSGETLASLNKIPDAVVQIACQNPPPANPDAEPELDRFVVESTNPELLVRRLPAHGSPEGDVTFLIASDPQIQGYRDESQALGWLTRWDADMFLFKGYSAALSAAKPSTVLFPGDLIDEGLSAPPAALSDYMARFRGLFLWPKRRWLILAGDNDVGGEAEPVNSGRVADYERQFGRLEGSDKAGQSMRMLWLRFYADAFRCQREIERHVASAYAHLAPNTPETGSAGFRILANHANLLTQRPTQFRPLLRLLRPHLVITGHRHRAFALRCDGCWSPAGAETMAPYPDKRGGPYATEPLDSAKFTLTDGIVYEIGSPTCSYRMGTLEVAYGYLAVRESDGRVCYVSLWLVSRFYWLGLYVLCLLLCAGYWLFRRIRAFGETERSRLIARRRSKSVHFGVA</sequence>
<feature type="region of interest" description="Disordered" evidence="2">
    <location>
        <begin position="172"/>
        <end position="260"/>
    </location>
</feature>
<feature type="domain" description="PCI" evidence="4">
    <location>
        <begin position="1"/>
        <end position="38"/>
    </location>
</feature>
<dbReference type="InterPro" id="IPR050756">
    <property type="entry name" value="CSN3"/>
</dbReference>
<dbReference type="InterPro" id="IPR000717">
    <property type="entry name" value="PCI_dom"/>
</dbReference>
<dbReference type="GO" id="GO:0006511">
    <property type="term" value="P:ubiquitin-dependent protein catabolic process"/>
    <property type="evidence" value="ECO:0007669"/>
    <property type="project" value="TreeGrafter"/>
</dbReference>
<evidence type="ECO:0000256" key="2">
    <source>
        <dbReference type="SAM" id="MobiDB-lite"/>
    </source>
</evidence>
<dbReference type="GO" id="GO:0008541">
    <property type="term" value="C:proteasome regulatory particle, lid subcomplex"/>
    <property type="evidence" value="ECO:0007669"/>
    <property type="project" value="TreeGrafter"/>
</dbReference>
<feature type="compositionally biased region" description="Polar residues" evidence="2">
    <location>
        <begin position="247"/>
        <end position="256"/>
    </location>
</feature>
<reference evidence="6" key="1">
    <citation type="submission" date="2016-11" db="UniProtKB">
        <authorList>
            <consortium name="WormBaseParasite"/>
        </authorList>
    </citation>
    <scope>IDENTIFICATION</scope>
</reference>
<keyword evidence="3" id="KW-0472">Membrane</keyword>
<dbReference type="Proteomes" id="UP000095280">
    <property type="component" value="Unplaced"/>
</dbReference>
<evidence type="ECO:0000313" key="6">
    <source>
        <dbReference type="WBParaSite" id="maker-uti_cns_0016728-snap-gene-0.2-mRNA-1"/>
    </source>
</evidence>
<dbReference type="PANTHER" id="PTHR10758:SF2">
    <property type="entry name" value="26S PROTEASOME NON-ATPASE REGULATORY SUBUNIT 3"/>
    <property type="match status" value="1"/>
</dbReference>
<dbReference type="Gene3D" id="3.60.21.10">
    <property type="match status" value="1"/>
</dbReference>
<protein>
    <submittedName>
        <fullName evidence="6">PCI domain-containing protein</fullName>
    </submittedName>
</protein>
<organism evidence="5 6">
    <name type="scientific">Macrostomum lignano</name>
    <dbReference type="NCBI Taxonomy" id="282301"/>
    <lineage>
        <taxon>Eukaryota</taxon>
        <taxon>Metazoa</taxon>
        <taxon>Spiralia</taxon>
        <taxon>Lophotrochozoa</taxon>
        <taxon>Platyhelminthes</taxon>
        <taxon>Rhabditophora</taxon>
        <taxon>Macrostomorpha</taxon>
        <taxon>Macrostomida</taxon>
        <taxon>Macrostomidae</taxon>
        <taxon>Macrostomum</taxon>
    </lineage>
</organism>
<name>A0A1I8IUB9_9PLAT</name>
<feature type="compositionally biased region" description="Low complexity" evidence="2">
    <location>
        <begin position="192"/>
        <end position="216"/>
    </location>
</feature>
<keyword evidence="5" id="KW-1185">Reference proteome</keyword>
<feature type="transmembrane region" description="Helical" evidence="3">
    <location>
        <begin position="827"/>
        <end position="846"/>
    </location>
</feature>
<dbReference type="GO" id="GO:0042176">
    <property type="term" value="P:regulation of protein catabolic process"/>
    <property type="evidence" value="ECO:0007669"/>
    <property type="project" value="InterPro"/>
</dbReference>
<dbReference type="GO" id="GO:0030234">
    <property type="term" value="F:enzyme regulator activity"/>
    <property type="evidence" value="ECO:0007669"/>
    <property type="project" value="InterPro"/>
</dbReference>
<accession>A0A1I8IUB9</accession>
<proteinExistence type="inferred from homology"/>
<feature type="compositionally biased region" description="Basic and acidic residues" evidence="2">
    <location>
        <begin position="236"/>
        <end position="246"/>
    </location>
</feature>
<dbReference type="Gene3D" id="3.30.420.610">
    <property type="entry name" value="LOTUS domain-like"/>
    <property type="match status" value="1"/>
</dbReference>
<dbReference type="SUPFAM" id="SSF56300">
    <property type="entry name" value="Metallo-dependent phosphatases"/>
    <property type="match status" value="1"/>
</dbReference>
<feature type="compositionally biased region" description="Basic residues" evidence="2">
    <location>
        <begin position="175"/>
        <end position="184"/>
    </location>
</feature>
<dbReference type="PROSITE" id="PS50250">
    <property type="entry name" value="PCI"/>
    <property type="match status" value="1"/>
</dbReference>
<evidence type="ECO:0000256" key="3">
    <source>
        <dbReference type="SAM" id="Phobius"/>
    </source>
</evidence>
<dbReference type="AlphaFoldDB" id="A0A1I8IUB9"/>
<dbReference type="Pfam" id="PF08375">
    <property type="entry name" value="Rpn3_C"/>
    <property type="match status" value="1"/>
</dbReference>
<dbReference type="WBParaSite" id="maker-uti_cns_0016728-snap-gene-0.2-mRNA-1">
    <property type="protein sequence ID" value="maker-uti_cns_0016728-snap-gene-0.2-mRNA-1"/>
    <property type="gene ID" value="maker-uti_cns_0016728-snap-gene-0.2"/>
</dbReference>
<keyword evidence="3" id="KW-1133">Transmembrane helix</keyword>